<dbReference type="PANTHER" id="PTHR34807">
    <property type="entry name" value="OS08G0270800 PROTEIN"/>
    <property type="match status" value="1"/>
</dbReference>
<dbReference type="EMBL" id="JAGFBR010000009">
    <property type="protein sequence ID" value="KAH0462724.1"/>
    <property type="molecule type" value="Genomic_DNA"/>
</dbReference>
<gene>
    <name evidence="3" type="ORF">IEQ34_010299</name>
</gene>
<feature type="region of interest" description="Disordered" evidence="2">
    <location>
        <begin position="1"/>
        <end position="23"/>
    </location>
</feature>
<accession>A0AAV7H4P5</accession>
<evidence type="ECO:0000313" key="4">
    <source>
        <dbReference type="Proteomes" id="UP000775213"/>
    </source>
</evidence>
<sequence>MMKKKIRVSKDPSSSSTPYFPDGEEARARFKYNSLLQDYQELLQETNEKRDRLEKILQKKLQLLAEVKFLRRKFQQFSTTQTVQFKLKKQIPRLPSPSGCVAQPKIPVFQTELPLKRRSQKAKQFPAPTSTAMLDLNQAFLPTSEEMEGFEVEQKPQNVDWFKRFSREGGNELANDTMLSICQDSGIGSKKLAKRKVLWQDQLGIDSKKNTERKVSWQDQPGIGSKKNAKRKVSWQDQPGIGSKKNAKRKVSWQDQLELGALPYHDIERKFNQEEVLQEIGCFRLIWKI</sequence>
<proteinExistence type="predicted"/>
<evidence type="ECO:0000313" key="3">
    <source>
        <dbReference type="EMBL" id="KAH0462724.1"/>
    </source>
</evidence>
<evidence type="ECO:0000256" key="1">
    <source>
        <dbReference type="SAM" id="Coils"/>
    </source>
</evidence>
<feature type="coiled-coil region" evidence="1">
    <location>
        <begin position="32"/>
        <end position="73"/>
    </location>
</feature>
<name>A0AAV7H4P5_DENCH</name>
<organism evidence="3 4">
    <name type="scientific">Dendrobium chrysotoxum</name>
    <name type="common">Orchid</name>
    <dbReference type="NCBI Taxonomy" id="161865"/>
    <lineage>
        <taxon>Eukaryota</taxon>
        <taxon>Viridiplantae</taxon>
        <taxon>Streptophyta</taxon>
        <taxon>Embryophyta</taxon>
        <taxon>Tracheophyta</taxon>
        <taxon>Spermatophyta</taxon>
        <taxon>Magnoliopsida</taxon>
        <taxon>Liliopsida</taxon>
        <taxon>Asparagales</taxon>
        <taxon>Orchidaceae</taxon>
        <taxon>Epidendroideae</taxon>
        <taxon>Malaxideae</taxon>
        <taxon>Dendrobiinae</taxon>
        <taxon>Dendrobium</taxon>
    </lineage>
</organism>
<dbReference type="AlphaFoldDB" id="A0AAV7H4P5"/>
<dbReference type="Proteomes" id="UP000775213">
    <property type="component" value="Unassembled WGS sequence"/>
</dbReference>
<protein>
    <submittedName>
        <fullName evidence="3">Uncharacterized protein</fullName>
    </submittedName>
</protein>
<evidence type="ECO:0000256" key="2">
    <source>
        <dbReference type="SAM" id="MobiDB-lite"/>
    </source>
</evidence>
<dbReference type="PANTHER" id="PTHR34807:SF3">
    <property type="entry name" value="OS08G0270800 PROTEIN"/>
    <property type="match status" value="1"/>
</dbReference>
<comment type="caution">
    <text evidence="3">The sequence shown here is derived from an EMBL/GenBank/DDBJ whole genome shotgun (WGS) entry which is preliminary data.</text>
</comment>
<keyword evidence="1" id="KW-0175">Coiled coil</keyword>
<reference evidence="3 4" key="1">
    <citation type="journal article" date="2021" name="Hortic Res">
        <title>Chromosome-scale assembly of the Dendrobium chrysotoxum genome enhances the understanding of orchid evolution.</title>
        <authorList>
            <person name="Zhang Y."/>
            <person name="Zhang G.Q."/>
            <person name="Zhang D."/>
            <person name="Liu X.D."/>
            <person name="Xu X.Y."/>
            <person name="Sun W.H."/>
            <person name="Yu X."/>
            <person name="Zhu X."/>
            <person name="Wang Z.W."/>
            <person name="Zhao X."/>
            <person name="Zhong W.Y."/>
            <person name="Chen H."/>
            <person name="Yin W.L."/>
            <person name="Huang T."/>
            <person name="Niu S.C."/>
            <person name="Liu Z.J."/>
        </authorList>
    </citation>
    <scope>NUCLEOTIDE SEQUENCE [LARGE SCALE GENOMIC DNA]</scope>
    <source>
        <strain evidence="3">Lindl</strain>
    </source>
</reference>
<keyword evidence="4" id="KW-1185">Reference proteome</keyword>
<feature type="region of interest" description="Disordered" evidence="2">
    <location>
        <begin position="210"/>
        <end position="249"/>
    </location>
</feature>